<protein>
    <submittedName>
        <fullName evidence="4">Inhibitor of cysteine peptidase (ICP)</fullName>
    </submittedName>
</protein>
<evidence type="ECO:0000259" key="3">
    <source>
        <dbReference type="Pfam" id="PF09394"/>
    </source>
</evidence>
<dbReference type="Proteomes" id="UP000037923">
    <property type="component" value="Unassembled WGS sequence"/>
</dbReference>
<sequence>MAGALTIHDNNTTVAAKVGQPLHITLKGNPTTGYRWTRVNYEEKDVLSDDDMEVVAEFKQTPSKPGMVGVGGEYHVTVTPKRPGKHTVELVYARSFEGTKPDSQKYVLHLDTK</sequence>
<dbReference type="EMBL" id="LGTL01000011">
    <property type="protein sequence ID" value="KPA79267.1"/>
    <property type="molecule type" value="Genomic_DNA"/>
</dbReference>
<dbReference type="GO" id="GO:0004869">
    <property type="term" value="F:cysteine-type endopeptidase inhibitor activity"/>
    <property type="evidence" value="ECO:0007669"/>
    <property type="project" value="UniProtKB-KW"/>
</dbReference>
<evidence type="ECO:0000313" key="5">
    <source>
        <dbReference type="Proteomes" id="UP000037923"/>
    </source>
</evidence>
<evidence type="ECO:0000313" key="4">
    <source>
        <dbReference type="EMBL" id="KPA79268.1"/>
    </source>
</evidence>
<dbReference type="InterPro" id="IPR036331">
    <property type="entry name" value="Chagasin-like_sf"/>
</dbReference>
<dbReference type="RefSeq" id="XP_015657709.1">
    <property type="nucleotide sequence ID" value="XM_015803884.1"/>
</dbReference>
<dbReference type="SUPFAM" id="SSF141066">
    <property type="entry name" value="ICP-like"/>
    <property type="match status" value="1"/>
</dbReference>
<dbReference type="RefSeq" id="XP_015657705.1">
    <property type="nucleotide sequence ID" value="XM_015803880.1"/>
</dbReference>
<dbReference type="EMBL" id="LGTL01000011">
    <property type="protein sequence ID" value="KPA79270.1"/>
    <property type="molecule type" value="Genomic_DNA"/>
</dbReference>
<dbReference type="RefSeq" id="XP_015657706.1">
    <property type="nucleotide sequence ID" value="XM_015803881.1"/>
</dbReference>
<dbReference type="OMA" id="TGYMWTR"/>
<name>A0A0N0DUQ3_LEPPY</name>
<evidence type="ECO:0000256" key="2">
    <source>
        <dbReference type="ARBA" id="ARBA00022704"/>
    </source>
</evidence>
<dbReference type="RefSeq" id="XP_015657708.1">
    <property type="nucleotide sequence ID" value="XM_015803883.1"/>
</dbReference>
<dbReference type="OrthoDB" id="271849at2759"/>
<dbReference type="AlphaFoldDB" id="A0A0N0DUQ3"/>
<evidence type="ECO:0000256" key="1">
    <source>
        <dbReference type="ARBA" id="ARBA00022690"/>
    </source>
</evidence>
<dbReference type="Gene3D" id="2.60.40.2020">
    <property type="match status" value="1"/>
</dbReference>
<proteinExistence type="predicted"/>
<dbReference type="Pfam" id="PF09394">
    <property type="entry name" value="Inhibitor_I42"/>
    <property type="match status" value="1"/>
</dbReference>
<reference evidence="4 5" key="1">
    <citation type="submission" date="2015-07" db="EMBL/GenBank/DDBJ databases">
        <title>High-quality genome of monoxenous trypanosomatid Leptomonas pyrrhocoris.</title>
        <authorList>
            <person name="Flegontov P."/>
            <person name="Butenko A."/>
            <person name="Firsov S."/>
            <person name="Vlcek C."/>
            <person name="Logacheva M.D."/>
            <person name="Field M."/>
            <person name="Filatov D."/>
            <person name="Flegontova O."/>
            <person name="Gerasimov E."/>
            <person name="Jackson A.P."/>
            <person name="Kelly S."/>
            <person name="Opperdoes F."/>
            <person name="O'Reilly A."/>
            <person name="Votypka J."/>
            <person name="Yurchenko V."/>
            <person name="Lukes J."/>
        </authorList>
    </citation>
    <scope>NUCLEOTIDE SEQUENCE [LARGE SCALE GENOMIC DNA]</scope>
    <source>
        <strain evidence="4">H10</strain>
    </source>
</reference>
<dbReference type="RefSeq" id="XP_015657707.1">
    <property type="nucleotide sequence ID" value="XM_015803882.1"/>
</dbReference>
<gene>
    <name evidence="4" type="ORF">ABB37_05741</name>
</gene>
<dbReference type="PANTHER" id="PTHR36530:SF1">
    <property type="entry name" value="AMOEBIASIN-1"/>
    <property type="match status" value="1"/>
</dbReference>
<dbReference type="PANTHER" id="PTHR36530">
    <property type="entry name" value="INHIBITOR OF CYSTEINE PEPTIDASE"/>
    <property type="match status" value="1"/>
</dbReference>
<keyword evidence="2" id="KW-0789">Thiol protease inhibitor</keyword>
<dbReference type="InterPro" id="IPR052781">
    <property type="entry name" value="Cys_protease_inhibitor_I42"/>
</dbReference>
<accession>A0A0N0DUQ3</accession>
<keyword evidence="5" id="KW-1185">Reference proteome</keyword>
<dbReference type="EMBL" id="LGTL01000011">
    <property type="protein sequence ID" value="KPA79269.1"/>
    <property type="molecule type" value="Genomic_DNA"/>
</dbReference>
<keyword evidence="1" id="KW-0646">Protease inhibitor</keyword>
<dbReference type="VEuPathDB" id="TriTrypDB:LpyrH10_11_2060"/>
<dbReference type="InterPro" id="IPR018990">
    <property type="entry name" value="Prot_inh_I42_chagasin"/>
</dbReference>
<comment type="caution">
    <text evidence="4">The sequence shown here is derived from an EMBL/GenBank/DDBJ whole genome shotgun (WGS) entry which is preliminary data.</text>
</comment>
<dbReference type="GeneID" id="26906031"/>
<feature type="domain" description="Proteinase inhibitor I42 chagasin" evidence="3">
    <location>
        <begin position="16"/>
        <end position="109"/>
    </location>
</feature>
<dbReference type="EMBL" id="LGTL01000011">
    <property type="protein sequence ID" value="KPA79268.1"/>
    <property type="molecule type" value="Genomic_DNA"/>
</dbReference>
<organism evidence="4 5">
    <name type="scientific">Leptomonas pyrrhocoris</name>
    <name type="common">Firebug parasite</name>
    <dbReference type="NCBI Taxonomy" id="157538"/>
    <lineage>
        <taxon>Eukaryota</taxon>
        <taxon>Discoba</taxon>
        <taxon>Euglenozoa</taxon>
        <taxon>Kinetoplastea</taxon>
        <taxon>Metakinetoplastina</taxon>
        <taxon>Trypanosomatida</taxon>
        <taxon>Trypanosomatidae</taxon>
        <taxon>Leishmaniinae</taxon>
        <taxon>Leptomonas</taxon>
    </lineage>
</organism>
<dbReference type="EMBL" id="LGTL01000011">
    <property type="protein sequence ID" value="KPA79266.1"/>
    <property type="molecule type" value="Genomic_DNA"/>
</dbReference>